<dbReference type="InterPro" id="IPR034660">
    <property type="entry name" value="DinB/YfiT-like"/>
</dbReference>
<sequence length="168" mass="17865">MSLSMYDASVPVFAKALTVLSTLLDKGEAHAAAHSLAPTELLEARLAPDMYALTRQVQAACDAAKFGSARPAGVTPPSNPDTEATFAELHGRIQATLDFITGIDKAAFNEAAARPVTVKTGGGELNFTGQNYLLGFALPNFFFHIVTAYDILRHKGVEIGKRDFLALG</sequence>
<dbReference type="PANTHER" id="PTHR36922:SF1">
    <property type="entry name" value="DUF1993 DOMAIN-CONTAINING PROTEIN"/>
    <property type="match status" value="1"/>
</dbReference>
<comment type="caution">
    <text evidence="1">The sequence shown here is derived from an EMBL/GenBank/DDBJ whole genome shotgun (WGS) entry which is preliminary data.</text>
</comment>
<accession>A0ABV7VJ10</accession>
<dbReference type="RefSeq" id="WP_379728416.1">
    <property type="nucleotide sequence ID" value="NZ_JBHRYJ010000003.1"/>
</dbReference>
<protein>
    <submittedName>
        <fullName evidence="1">DUF1993 family protein</fullName>
    </submittedName>
</protein>
<keyword evidence="2" id="KW-1185">Reference proteome</keyword>
<dbReference type="Pfam" id="PF09351">
    <property type="entry name" value="DUF1993"/>
    <property type="match status" value="1"/>
</dbReference>
<dbReference type="EMBL" id="JBHRYJ010000003">
    <property type="protein sequence ID" value="MFC3677027.1"/>
    <property type="molecule type" value="Genomic_DNA"/>
</dbReference>
<dbReference type="PANTHER" id="PTHR36922">
    <property type="entry name" value="BLL2446 PROTEIN"/>
    <property type="match status" value="1"/>
</dbReference>
<dbReference type="Proteomes" id="UP001595711">
    <property type="component" value="Unassembled WGS sequence"/>
</dbReference>
<gene>
    <name evidence="1" type="ORF">ACFOOQ_15825</name>
</gene>
<dbReference type="SUPFAM" id="SSF109854">
    <property type="entry name" value="DinB/YfiT-like putative metalloenzymes"/>
    <property type="match status" value="1"/>
</dbReference>
<name>A0ABV7VJ10_9PROT</name>
<dbReference type="Gene3D" id="1.20.120.450">
    <property type="entry name" value="dinb family like domain"/>
    <property type="match status" value="1"/>
</dbReference>
<proteinExistence type="predicted"/>
<evidence type="ECO:0000313" key="2">
    <source>
        <dbReference type="Proteomes" id="UP001595711"/>
    </source>
</evidence>
<evidence type="ECO:0000313" key="1">
    <source>
        <dbReference type="EMBL" id="MFC3677027.1"/>
    </source>
</evidence>
<organism evidence="1 2">
    <name type="scientific">Ferrovibrio xuzhouensis</name>
    <dbReference type="NCBI Taxonomy" id="1576914"/>
    <lineage>
        <taxon>Bacteria</taxon>
        <taxon>Pseudomonadati</taxon>
        <taxon>Pseudomonadota</taxon>
        <taxon>Alphaproteobacteria</taxon>
        <taxon>Rhodospirillales</taxon>
        <taxon>Rhodospirillaceae</taxon>
        <taxon>Ferrovibrio</taxon>
    </lineage>
</organism>
<reference evidence="2" key="1">
    <citation type="journal article" date="2019" name="Int. J. Syst. Evol. Microbiol.">
        <title>The Global Catalogue of Microorganisms (GCM) 10K type strain sequencing project: providing services to taxonomists for standard genome sequencing and annotation.</title>
        <authorList>
            <consortium name="The Broad Institute Genomics Platform"/>
            <consortium name="The Broad Institute Genome Sequencing Center for Infectious Disease"/>
            <person name="Wu L."/>
            <person name="Ma J."/>
        </authorList>
    </citation>
    <scope>NUCLEOTIDE SEQUENCE [LARGE SCALE GENOMIC DNA]</scope>
    <source>
        <strain evidence="2">KCTC 42182</strain>
    </source>
</reference>
<dbReference type="InterPro" id="IPR018531">
    <property type="entry name" value="DUF1993"/>
</dbReference>